<dbReference type="AlphaFoldDB" id="A0A6L9MNH0"/>
<dbReference type="RefSeq" id="WP_163046128.1">
    <property type="nucleotide sequence ID" value="NZ_JAAAMJ010000034.1"/>
</dbReference>
<evidence type="ECO:0000313" key="3">
    <source>
        <dbReference type="Proteomes" id="UP000476332"/>
    </source>
</evidence>
<feature type="chain" id="PRO_5026721367" description="EfeO-type cupredoxin-like domain-containing protein" evidence="1">
    <location>
        <begin position="37"/>
        <end position="171"/>
    </location>
</feature>
<dbReference type="SUPFAM" id="SSF49503">
    <property type="entry name" value="Cupredoxins"/>
    <property type="match status" value="1"/>
</dbReference>
<keyword evidence="3" id="KW-1185">Reference proteome</keyword>
<proteinExistence type="predicted"/>
<dbReference type="Proteomes" id="UP000476332">
    <property type="component" value="Unassembled WGS sequence"/>
</dbReference>
<evidence type="ECO:0008006" key="4">
    <source>
        <dbReference type="Google" id="ProtNLM"/>
    </source>
</evidence>
<gene>
    <name evidence="2" type="ORF">GTW51_21675</name>
</gene>
<evidence type="ECO:0000313" key="2">
    <source>
        <dbReference type="EMBL" id="NDV89275.1"/>
    </source>
</evidence>
<name>A0A6L9MNH0_9HYPH</name>
<dbReference type="InterPro" id="IPR008972">
    <property type="entry name" value="Cupredoxin"/>
</dbReference>
<dbReference type="EMBL" id="JAAAMJ010000034">
    <property type="protein sequence ID" value="NDV89275.1"/>
    <property type="molecule type" value="Genomic_DNA"/>
</dbReference>
<accession>A0A6L9MNH0</accession>
<evidence type="ECO:0000256" key="1">
    <source>
        <dbReference type="SAM" id="SignalP"/>
    </source>
</evidence>
<reference evidence="2 3" key="1">
    <citation type="submission" date="2020-01" db="EMBL/GenBank/DDBJ databases">
        <title>Genomes of bacteria type strains.</title>
        <authorList>
            <person name="Chen J."/>
            <person name="Zhu S."/>
            <person name="Chen J."/>
        </authorList>
    </citation>
    <scope>NUCLEOTIDE SEQUENCE [LARGE SCALE GENOMIC DNA]</scope>
    <source>
        <strain evidence="2 3">KCTC 52919</strain>
    </source>
</reference>
<sequence>MHPFHSKIARMPARRLGVLAAALVQAGTVTSASAQAQNPAVVGGEIAPPVEIAMGIVDGDVRCLPPVARLPAEEPLTLRVRNASELPITFVAPDFFEAAEMVESTDSALDASTGGFLVAPENEVEMVIRETPPVGEYGYACSVPGVQPTVKSSGFLVTIAPPAEPVAPLAD</sequence>
<organism evidence="2 3">
    <name type="scientific">Aurantimonas aggregata</name>
    <dbReference type="NCBI Taxonomy" id="2047720"/>
    <lineage>
        <taxon>Bacteria</taxon>
        <taxon>Pseudomonadati</taxon>
        <taxon>Pseudomonadota</taxon>
        <taxon>Alphaproteobacteria</taxon>
        <taxon>Hyphomicrobiales</taxon>
        <taxon>Aurantimonadaceae</taxon>
        <taxon>Aurantimonas</taxon>
    </lineage>
</organism>
<feature type="signal peptide" evidence="1">
    <location>
        <begin position="1"/>
        <end position="36"/>
    </location>
</feature>
<protein>
    <recommendedName>
        <fullName evidence="4">EfeO-type cupredoxin-like domain-containing protein</fullName>
    </recommendedName>
</protein>
<keyword evidence="1" id="KW-0732">Signal</keyword>
<comment type="caution">
    <text evidence="2">The sequence shown here is derived from an EMBL/GenBank/DDBJ whole genome shotgun (WGS) entry which is preliminary data.</text>
</comment>